<evidence type="ECO:0000256" key="5">
    <source>
        <dbReference type="ARBA" id="ARBA00022840"/>
    </source>
</evidence>
<evidence type="ECO:0000256" key="6">
    <source>
        <dbReference type="SAM" id="MobiDB-lite"/>
    </source>
</evidence>
<evidence type="ECO:0000313" key="8">
    <source>
        <dbReference type="EMBL" id="KAA6391567.1"/>
    </source>
</evidence>
<dbReference type="GO" id="GO:0004674">
    <property type="term" value="F:protein serine/threonine kinase activity"/>
    <property type="evidence" value="ECO:0007669"/>
    <property type="project" value="UniProtKB-EC"/>
</dbReference>
<feature type="region of interest" description="Disordered" evidence="6">
    <location>
        <begin position="269"/>
        <end position="290"/>
    </location>
</feature>
<dbReference type="PROSITE" id="PS50011">
    <property type="entry name" value="PROTEIN_KINASE_DOM"/>
    <property type="match status" value="1"/>
</dbReference>
<dbReference type="Pfam" id="PF00069">
    <property type="entry name" value="Pkinase"/>
    <property type="match status" value="1"/>
</dbReference>
<feature type="domain" description="Protein kinase" evidence="7">
    <location>
        <begin position="1"/>
        <end position="230"/>
    </location>
</feature>
<accession>A0A5J4W9L9</accession>
<evidence type="ECO:0000259" key="7">
    <source>
        <dbReference type="PROSITE" id="PS50011"/>
    </source>
</evidence>
<dbReference type="Gene3D" id="1.10.510.10">
    <property type="entry name" value="Transferase(Phosphotransferase) domain 1"/>
    <property type="match status" value="1"/>
</dbReference>
<dbReference type="PANTHER" id="PTHR43671:SF13">
    <property type="entry name" value="SERINE_THREONINE-PROTEIN KINASE NEK2"/>
    <property type="match status" value="1"/>
</dbReference>
<comment type="caution">
    <text evidence="8">The sequence shown here is derived from an EMBL/GenBank/DDBJ whole genome shotgun (WGS) entry which is preliminary data.</text>
</comment>
<keyword evidence="2" id="KW-0808">Transferase</keyword>
<dbReference type="SUPFAM" id="SSF56112">
    <property type="entry name" value="Protein kinase-like (PK-like)"/>
    <property type="match status" value="1"/>
</dbReference>
<dbReference type="Proteomes" id="UP000324800">
    <property type="component" value="Unassembled WGS sequence"/>
</dbReference>
<dbReference type="InterPro" id="IPR000719">
    <property type="entry name" value="Prot_kinase_dom"/>
</dbReference>
<proteinExistence type="predicted"/>
<evidence type="ECO:0000256" key="4">
    <source>
        <dbReference type="ARBA" id="ARBA00022777"/>
    </source>
</evidence>
<keyword evidence="5" id="KW-0067">ATP-binding</keyword>
<dbReference type="PANTHER" id="PTHR43671">
    <property type="entry name" value="SERINE/THREONINE-PROTEIN KINASE NEK"/>
    <property type="match status" value="1"/>
</dbReference>
<evidence type="ECO:0000256" key="3">
    <source>
        <dbReference type="ARBA" id="ARBA00022741"/>
    </source>
</evidence>
<dbReference type="InterPro" id="IPR008271">
    <property type="entry name" value="Ser/Thr_kinase_AS"/>
</dbReference>
<dbReference type="EMBL" id="SNRW01002838">
    <property type="protein sequence ID" value="KAA6391567.1"/>
    <property type="molecule type" value="Genomic_DNA"/>
</dbReference>
<evidence type="ECO:0000256" key="1">
    <source>
        <dbReference type="ARBA" id="ARBA00012513"/>
    </source>
</evidence>
<feature type="compositionally biased region" description="Polar residues" evidence="6">
    <location>
        <begin position="277"/>
        <end position="290"/>
    </location>
</feature>
<dbReference type="EC" id="2.7.11.1" evidence="1"/>
<sequence length="479" mass="54751">AMKKVDYLADEDIKRANEEIEQMKKLKSRFTVRFICSFQDREDMCIIMQFCKQGDLRKFIAEFQKLSDEERLMRVWAILSQMIRALDFMHSQGVVHRDIKPENIFVLEDGSVCMGDFGLAKVISSKDYATMAGTKVYMAAEVWLQKRTDFASDIFSVGIVTVELLTGRHPFESGSEQGTIDNIRNGKSSELPSYVSREMKELVTSMISHDALKRPTTKKIMQQDTIRMYLRLQEEKEKELELSNKQLNDAQKRANDAEAENARLKDLLNKQQQQQQIPKPQSKVESTNVTVSPKKVDVIPPKPKIVVEPPKVVAQPQPSTTQYTSQVPSIEDVKVDGDTFTHTKENANYTTTLFDPSIKKGVARFEVLDIEDLRSVGIADESVRYGRNEEPEAKAMECNILAIGLKLDMNSMPRTLTFFVNDVEQKNYVVNVPAAVRFYTQIYLCSSSFKVLKFETLSIPTAKHLKGSRAWKWGTEWKK</sequence>
<organism evidence="8 9">
    <name type="scientific">Streblomastix strix</name>
    <dbReference type="NCBI Taxonomy" id="222440"/>
    <lineage>
        <taxon>Eukaryota</taxon>
        <taxon>Metamonada</taxon>
        <taxon>Preaxostyla</taxon>
        <taxon>Oxymonadida</taxon>
        <taxon>Streblomastigidae</taxon>
        <taxon>Streblomastix</taxon>
    </lineage>
</organism>
<dbReference type="InterPro" id="IPR050660">
    <property type="entry name" value="NEK_Ser/Thr_kinase"/>
</dbReference>
<feature type="non-terminal residue" evidence="8">
    <location>
        <position position="1"/>
    </location>
</feature>
<dbReference type="GO" id="GO:0005524">
    <property type="term" value="F:ATP binding"/>
    <property type="evidence" value="ECO:0007669"/>
    <property type="project" value="UniProtKB-KW"/>
</dbReference>
<reference evidence="8 9" key="1">
    <citation type="submission" date="2019-03" db="EMBL/GenBank/DDBJ databases">
        <title>Single cell metagenomics reveals metabolic interactions within the superorganism composed of flagellate Streblomastix strix and complex community of Bacteroidetes bacteria on its surface.</title>
        <authorList>
            <person name="Treitli S.C."/>
            <person name="Kolisko M."/>
            <person name="Husnik F."/>
            <person name="Keeling P."/>
            <person name="Hampl V."/>
        </authorList>
    </citation>
    <scope>NUCLEOTIDE SEQUENCE [LARGE SCALE GENOMIC DNA]</scope>
    <source>
        <strain evidence="8">ST1C</strain>
    </source>
</reference>
<gene>
    <name evidence="8" type="ORF">EZS28_012903</name>
</gene>
<evidence type="ECO:0000313" key="9">
    <source>
        <dbReference type="Proteomes" id="UP000324800"/>
    </source>
</evidence>
<dbReference type="AlphaFoldDB" id="A0A5J4W9L9"/>
<protein>
    <recommendedName>
        <fullName evidence="1">non-specific serine/threonine protein kinase</fullName>
        <ecNumber evidence="1">2.7.11.1</ecNumber>
    </recommendedName>
</protein>
<keyword evidence="4 8" id="KW-0418">Kinase</keyword>
<dbReference type="SMART" id="SM00220">
    <property type="entry name" value="S_TKc"/>
    <property type="match status" value="1"/>
</dbReference>
<name>A0A5J4W9L9_9EUKA</name>
<dbReference type="InterPro" id="IPR011009">
    <property type="entry name" value="Kinase-like_dom_sf"/>
</dbReference>
<keyword evidence="3" id="KW-0547">Nucleotide-binding</keyword>
<evidence type="ECO:0000256" key="2">
    <source>
        <dbReference type="ARBA" id="ARBA00022679"/>
    </source>
</evidence>
<dbReference type="PROSITE" id="PS00108">
    <property type="entry name" value="PROTEIN_KINASE_ST"/>
    <property type="match status" value="1"/>
</dbReference>